<dbReference type="InterPro" id="IPR045170">
    <property type="entry name" value="MTOX"/>
</dbReference>
<feature type="domain" description="FAD dependent oxidoreductase" evidence="7">
    <location>
        <begin position="103"/>
        <end position="485"/>
    </location>
</feature>
<dbReference type="Gene3D" id="3.30.9.10">
    <property type="entry name" value="D-Amino Acid Oxidase, subunit A, domain 2"/>
    <property type="match status" value="1"/>
</dbReference>
<evidence type="ECO:0000256" key="6">
    <source>
        <dbReference type="SAM" id="MobiDB-lite"/>
    </source>
</evidence>
<dbReference type="Pfam" id="PF01266">
    <property type="entry name" value="DAO"/>
    <property type="match status" value="1"/>
</dbReference>
<evidence type="ECO:0000256" key="4">
    <source>
        <dbReference type="ARBA" id="ARBA00022827"/>
    </source>
</evidence>
<keyword evidence="9" id="KW-1185">Reference proteome</keyword>
<feature type="compositionally biased region" description="Basic and acidic residues" evidence="6">
    <location>
        <begin position="517"/>
        <end position="530"/>
    </location>
</feature>
<dbReference type="EMBL" id="JARVKM010000009">
    <property type="protein sequence ID" value="KAK9779844.1"/>
    <property type="molecule type" value="Genomic_DNA"/>
</dbReference>
<reference evidence="8 9" key="1">
    <citation type="submission" date="2024-02" db="EMBL/GenBank/DDBJ databases">
        <title>First draft genome assembly of two strains of Seiridium cardinale.</title>
        <authorList>
            <person name="Emiliani G."/>
            <person name="Scali E."/>
        </authorList>
    </citation>
    <scope>NUCLEOTIDE SEQUENCE [LARGE SCALE GENOMIC DNA]</scope>
    <source>
        <strain evidence="8 9">BM-138-000479</strain>
    </source>
</reference>
<keyword evidence="4" id="KW-0274">FAD</keyword>
<evidence type="ECO:0000313" key="9">
    <source>
        <dbReference type="Proteomes" id="UP001465668"/>
    </source>
</evidence>
<keyword evidence="5" id="KW-0560">Oxidoreductase</keyword>
<evidence type="ECO:0000313" key="8">
    <source>
        <dbReference type="EMBL" id="KAK9779844.1"/>
    </source>
</evidence>
<comment type="cofactor">
    <cofactor evidence="1">
        <name>FAD</name>
        <dbReference type="ChEBI" id="CHEBI:57692"/>
    </cofactor>
</comment>
<dbReference type="InterPro" id="IPR036188">
    <property type="entry name" value="FAD/NAD-bd_sf"/>
</dbReference>
<dbReference type="Gene3D" id="3.50.50.60">
    <property type="entry name" value="FAD/NAD(P)-binding domain"/>
    <property type="match status" value="1"/>
</dbReference>
<evidence type="ECO:0000256" key="1">
    <source>
        <dbReference type="ARBA" id="ARBA00001974"/>
    </source>
</evidence>
<comment type="similarity">
    <text evidence="2">Belongs to the MSOX/MTOX family.</text>
</comment>
<dbReference type="PANTHER" id="PTHR10961">
    <property type="entry name" value="PEROXISOMAL SARCOSINE OXIDASE"/>
    <property type="match status" value="1"/>
</dbReference>
<evidence type="ECO:0000256" key="5">
    <source>
        <dbReference type="ARBA" id="ARBA00023002"/>
    </source>
</evidence>
<proteinExistence type="inferred from homology"/>
<feature type="region of interest" description="Disordered" evidence="6">
    <location>
        <begin position="506"/>
        <end position="530"/>
    </location>
</feature>
<dbReference type="Proteomes" id="UP001465668">
    <property type="component" value="Unassembled WGS sequence"/>
</dbReference>
<evidence type="ECO:0000259" key="7">
    <source>
        <dbReference type="Pfam" id="PF01266"/>
    </source>
</evidence>
<dbReference type="SUPFAM" id="SSF51905">
    <property type="entry name" value="FAD/NAD(P)-binding domain"/>
    <property type="match status" value="1"/>
</dbReference>
<dbReference type="PANTHER" id="PTHR10961:SF26">
    <property type="entry name" value="L-SACCHAROPINE OXIDASE"/>
    <property type="match status" value="1"/>
</dbReference>
<dbReference type="InterPro" id="IPR006076">
    <property type="entry name" value="FAD-dep_OxRdtase"/>
</dbReference>
<sequence length="530" mass="58324">MAKLIRTFLGIGLMPDWSLTTTSKCSDPRLSAGHANVLPDATRAISSESGCSAIDYLRGSTPLPAEEAKAVIVLRLRQVIFKAPSTQHPAPSTMATKRADTKVIVVGGGGTIGSSTALHLLRNGYTPANITVLDTYQIPSAQSAGHDLNKIMGVRLRNKVDIQMSLEARKMWNEDELFKPFFHNTGRLDCEHTEDGIKGLRTQYQTLLDAGVGLEKTTEWLDSEEEILAKVPLLEREQIKGWKAIWSQDGGWLAAAKAINAIGEVLKERGVNFGFGAAGSFKQPLFESDGTTCIGVETIDGTKYYADKVVLAAGAWSSTLVDLEDQCCSKAWVFAHIQLTPEEAAEYKGNPVVYNGEIGFFFEPNEHGIIKVCDEFPGFSRFKQHQPYGAISPKQISVPRSHAKHPTDTYPDASEVTIKKAISKFLPRFQEKELFNRAMCWCTDTADAALLICEHPKWKNFILATGDSGHSFKILPNVGKHVVELIEGSLPEDMAHAWRWRPGGDALKSRRAAPPKDLADMPGWKHDPKL</sequence>
<evidence type="ECO:0000256" key="3">
    <source>
        <dbReference type="ARBA" id="ARBA00022630"/>
    </source>
</evidence>
<name>A0ABR2Y1T9_9PEZI</name>
<keyword evidence="3" id="KW-0285">Flavoprotein</keyword>
<organism evidence="8 9">
    <name type="scientific">Seiridium cardinale</name>
    <dbReference type="NCBI Taxonomy" id="138064"/>
    <lineage>
        <taxon>Eukaryota</taxon>
        <taxon>Fungi</taxon>
        <taxon>Dikarya</taxon>
        <taxon>Ascomycota</taxon>
        <taxon>Pezizomycotina</taxon>
        <taxon>Sordariomycetes</taxon>
        <taxon>Xylariomycetidae</taxon>
        <taxon>Amphisphaeriales</taxon>
        <taxon>Sporocadaceae</taxon>
        <taxon>Seiridium</taxon>
    </lineage>
</organism>
<gene>
    <name evidence="8" type="ORF">SCAR479_03451</name>
</gene>
<evidence type="ECO:0000256" key="2">
    <source>
        <dbReference type="ARBA" id="ARBA00010989"/>
    </source>
</evidence>
<accession>A0ABR2Y1T9</accession>
<comment type="caution">
    <text evidence="8">The sequence shown here is derived from an EMBL/GenBank/DDBJ whole genome shotgun (WGS) entry which is preliminary data.</text>
</comment>
<protein>
    <submittedName>
        <fullName evidence="8">Fructosyl peptide oxidase</fullName>
    </submittedName>
</protein>